<dbReference type="PANTHER" id="PTHR24223">
    <property type="entry name" value="ATP-BINDING CASSETTE SUB-FAMILY C"/>
    <property type="match status" value="1"/>
</dbReference>
<feature type="transmembrane region" description="Helical" evidence="11">
    <location>
        <begin position="196"/>
        <end position="213"/>
    </location>
</feature>
<dbReference type="InterPro" id="IPR011527">
    <property type="entry name" value="ABC1_TM_dom"/>
</dbReference>
<evidence type="ECO:0000259" key="13">
    <source>
        <dbReference type="PROSITE" id="PS50929"/>
    </source>
</evidence>
<feature type="transmembrane region" description="Helical" evidence="11">
    <location>
        <begin position="128"/>
        <end position="147"/>
    </location>
</feature>
<keyword evidence="5" id="KW-0677">Repeat</keyword>
<evidence type="ECO:0000256" key="2">
    <source>
        <dbReference type="ARBA" id="ARBA00009726"/>
    </source>
</evidence>
<feature type="domain" description="ABC transporter" evidence="12">
    <location>
        <begin position="634"/>
        <end position="869"/>
    </location>
</feature>
<keyword evidence="6" id="KW-0547">Nucleotide-binding</keyword>
<dbReference type="PROSITE" id="PS50929">
    <property type="entry name" value="ABC_TM1F"/>
    <property type="match status" value="2"/>
</dbReference>
<feature type="domain" description="ABC transmembrane type-1" evidence="13">
    <location>
        <begin position="1001"/>
        <end position="1267"/>
    </location>
</feature>
<feature type="transmembrane region" description="Helical" evidence="11">
    <location>
        <begin position="93"/>
        <end position="116"/>
    </location>
</feature>
<keyword evidence="3" id="KW-0813">Transport</keyword>
<dbReference type="CDD" id="cd18580">
    <property type="entry name" value="ABC_6TM_ABCC_D2"/>
    <property type="match status" value="1"/>
</dbReference>
<keyword evidence="10 11" id="KW-0472">Membrane</keyword>
<dbReference type="EMBL" id="CAKXYY010000021">
    <property type="protein sequence ID" value="CAH2355084.1"/>
    <property type="molecule type" value="Genomic_DNA"/>
</dbReference>
<dbReference type="FunFam" id="3.40.50.300:FF:000565">
    <property type="entry name" value="ABC bile acid transporter"/>
    <property type="match status" value="1"/>
</dbReference>
<gene>
    <name evidence="14" type="ORF">CLIB1423_21S01464</name>
</gene>
<feature type="transmembrane region" description="Helical" evidence="11">
    <location>
        <begin position="349"/>
        <end position="370"/>
    </location>
</feature>
<feature type="transmembrane region" description="Helical" evidence="11">
    <location>
        <begin position="159"/>
        <end position="176"/>
    </location>
</feature>
<dbReference type="Proteomes" id="UP000837801">
    <property type="component" value="Unassembled WGS sequence"/>
</dbReference>
<comment type="subcellular location">
    <subcellularLocation>
        <location evidence="1">Vacuole membrane</location>
        <topology evidence="1">Multi-pass membrane protein</topology>
    </subcellularLocation>
</comment>
<feature type="domain" description="ABC transmembrane type-1" evidence="13">
    <location>
        <begin position="313"/>
        <end position="598"/>
    </location>
</feature>
<feature type="transmembrane region" description="Helical" evidence="11">
    <location>
        <begin position="305"/>
        <end position="329"/>
    </location>
</feature>
<dbReference type="FunFam" id="3.40.50.300:FF:000450">
    <property type="entry name" value="ABC transporter C family member 2"/>
    <property type="match status" value="1"/>
</dbReference>
<dbReference type="InterPro" id="IPR027417">
    <property type="entry name" value="P-loop_NTPase"/>
</dbReference>
<dbReference type="GO" id="GO:0140359">
    <property type="term" value="F:ABC-type transporter activity"/>
    <property type="evidence" value="ECO:0007669"/>
    <property type="project" value="InterPro"/>
</dbReference>
<keyword evidence="7" id="KW-0067">ATP-binding</keyword>
<keyword evidence="8" id="KW-1278">Translocase</keyword>
<dbReference type="InterPro" id="IPR003593">
    <property type="entry name" value="AAA+_ATPase"/>
</dbReference>
<dbReference type="GO" id="GO:0005524">
    <property type="term" value="F:ATP binding"/>
    <property type="evidence" value="ECO:0007669"/>
    <property type="project" value="UniProtKB-KW"/>
</dbReference>
<name>A0A9P0QUA1_9ASCO</name>
<protein>
    <submittedName>
        <fullName evidence="14">Bile pigment transporter 1</fullName>
    </submittedName>
</protein>
<feature type="transmembrane region" description="Helical" evidence="11">
    <location>
        <begin position="982"/>
        <end position="1003"/>
    </location>
</feature>
<dbReference type="SMART" id="SM00382">
    <property type="entry name" value="AAA"/>
    <property type="match status" value="2"/>
</dbReference>
<dbReference type="SUPFAM" id="SSF52540">
    <property type="entry name" value="P-loop containing nucleoside triphosphate hydrolases"/>
    <property type="match status" value="2"/>
</dbReference>
<sequence>MQQIYQYDLDIEKSIFGTAVSSNRTICNQSILEPLCSPSENYPNPSFVALVIAITNIIFTIFILFQLSQLLWNNWYGPFRIKYGFGSILSKQNLGLANACKVFTLTVQVVLASFLLGLNYESYHDINSISLVTLVVAILFAAVPLHLSEPARILTPSASLLLFWCVQIIVSGAWTLQELLTPYKIFNSTVSSTVSIFMFANSINILLLEIIYYKPTKELLDYFELNELDISFSRNIFSELFISWLDPTIKEVYNADELDESKISLPSLPMELRSDFVQREFQEYWDIEKKKSNPSLFATIVRANLGTLIVMYIFSLGEVLISFTQPFLLQKLIVFFSVKTSPSTGSNTPLITGIAIVILIFLVSVLRSILINRTDIQLFKMIFKVQGSISSIAYEKALKLSPEVRKSKTSGDIINHFSTDISTIEDVATRFSEVINNILRIGISLFSLFKVIGNGTWAGLTVALILVPISSKISTSVFPLYSATVKYKDARIRLTSEILSSIRSVKLYSWEKPILKRLDTVRNDQELYTNKRIGVFNAFSTFLFSCIPFFISFSSFLLCVYISDVPLTPERVFPALALFDMLASPILMLPYMFSSMLEIKVSMDRLRQFLISEELEKKGLQRTYKPLKSNEISVTIENSSFIWSTKEQPVETSKSNIALSDINFTARKSQLTCIVGKVGSGKTTLIKSILGEIPRVEDKTSKLHVNGTIAYCSQAPWILNATVKENILFGNRFEKEFYDIVIGACELISDLDSLPDGDETVVGEKGISLSGGQKARVSLARAVYARADVYLLDDILSAVDAHVGKNIIHKVLSANGVLATKTKILATNSVGVLSEAHEILLLEDGGIVERGTFRSIMDKNKSKLYDLIKEYGRQDEVELALTISQSQDLASEAVSLDSLDEVKDYQPDSTNTGRSRRGTIGAATILPFGQENEIVLDSVEQVGEDGLPIQKKTEHVKEEVGKGRVKLSVFLEYIRACNYPYALLYLLLTTTSIGSMVYGKYLLKTWSEINERNGANTDPLKYLGYYATSGVVAGGLTFISAIIAWTYCVICGSKYFHDKMVQRVLRSPMSFFDTTPIGRILNRFSQDIGLIDALLAWIIIDLLGELLNAIAVFFVIVVSLPPMGVMILLLVLVYKEIKNFFVPASREFKRLISVKSSPIFSHLQESVNGVESLRAYNQQDRFIFKNKAYLDSKIKVNYLLNMCNRWLSIRLRGISSIVLLTSAMYIVLTINTKFQISVGLVGFIMVYVLRINDILNSIIRLWVALESKSVALERLVEYCNLPSEAEMVIESSRPPKDNWPSNAAISFDNYSTRYRENLDPVLTNICLDFKPSEKIGIVGRTGAGKSSLTLAIFRMIESTTGNINIDGIDTSKIGLYDLRSKLSIIPQDSQTIEGTIRQNLDPFGKYEDSELWRVLELAHLRDHVKSMHTNANEESKTDEVATGLDAFVTEGGSNLSSGQKQLLCLARALLNPSKILILDEATAAVDVQTDKIIQDTIRKEFNDKTILTIAHRLETIMDSDRVVVLDKGKVKEFATVPELLDNKDGEFYSLCEKGGFLKNKQESEEQ</sequence>
<dbReference type="Gene3D" id="3.40.50.300">
    <property type="entry name" value="P-loop containing nucleotide triphosphate hydrolases"/>
    <property type="match status" value="2"/>
</dbReference>
<comment type="similarity">
    <text evidence="2">Belongs to the ABC transporter superfamily. ABCC family. Conjugate transporter (TC 3.A.1.208) subfamily.</text>
</comment>
<evidence type="ECO:0000256" key="1">
    <source>
        <dbReference type="ARBA" id="ARBA00004128"/>
    </source>
</evidence>
<feature type="transmembrane region" description="Helical" evidence="11">
    <location>
        <begin position="1234"/>
        <end position="1251"/>
    </location>
</feature>
<evidence type="ECO:0000259" key="12">
    <source>
        <dbReference type="PROSITE" id="PS50893"/>
    </source>
</evidence>
<dbReference type="PANTHER" id="PTHR24223:SF443">
    <property type="entry name" value="MULTIDRUG-RESISTANCE LIKE PROTEIN 1, ISOFORM I"/>
    <property type="match status" value="1"/>
</dbReference>
<evidence type="ECO:0000256" key="5">
    <source>
        <dbReference type="ARBA" id="ARBA00022737"/>
    </source>
</evidence>
<keyword evidence="4 11" id="KW-0812">Transmembrane</keyword>
<dbReference type="CDD" id="cd18579">
    <property type="entry name" value="ABC_6TM_ABCC_D1"/>
    <property type="match status" value="1"/>
</dbReference>
<feature type="transmembrane region" description="Helical" evidence="11">
    <location>
        <begin position="1023"/>
        <end position="1050"/>
    </location>
</feature>
<keyword evidence="15" id="KW-1185">Reference proteome</keyword>
<dbReference type="SUPFAM" id="SSF90123">
    <property type="entry name" value="ABC transporter transmembrane region"/>
    <property type="match status" value="2"/>
</dbReference>
<organism evidence="14 15">
    <name type="scientific">[Candida] railenensis</name>
    <dbReference type="NCBI Taxonomy" id="45579"/>
    <lineage>
        <taxon>Eukaryota</taxon>
        <taxon>Fungi</taxon>
        <taxon>Dikarya</taxon>
        <taxon>Ascomycota</taxon>
        <taxon>Saccharomycotina</taxon>
        <taxon>Pichiomycetes</taxon>
        <taxon>Debaryomycetaceae</taxon>
        <taxon>Kurtzmaniella</taxon>
    </lineage>
</organism>
<feature type="transmembrane region" description="Helical" evidence="11">
    <location>
        <begin position="47"/>
        <end position="72"/>
    </location>
</feature>
<accession>A0A9P0QUA1</accession>
<dbReference type="Pfam" id="PF00005">
    <property type="entry name" value="ABC_tran"/>
    <property type="match status" value="2"/>
</dbReference>
<feature type="transmembrane region" description="Helical" evidence="11">
    <location>
        <begin position="541"/>
        <end position="563"/>
    </location>
</feature>
<dbReference type="InterPro" id="IPR036640">
    <property type="entry name" value="ABC1_TM_sf"/>
</dbReference>
<comment type="caution">
    <text evidence="14">The sequence shown here is derived from an EMBL/GenBank/DDBJ whole genome shotgun (WGS) entry which is preliminary data.</text>
</comment>
<dbReference type="GO" id="GO:0016887">
    <property type="term" value="F:ATP hydrolysis activity"/>
    <property type="evidence" value="ECO:0007669"/>
    <property type="project" value="InterPro"/>
</dbReference>
<feature type="transmembrane region" description="Helical" evidence="11">
    <location>
        <begin position="575"/>
        <end position="597"/>
    </location>
</feature>
<dbReference type="InterPro" id="IPR017871">
    <property type="entry name" value="ABC_transporter-like_CS"/>
</dbReference>
<evidence type="ECO:0000313" key="15">
    <source>
        <dbReference type="Proteomes" id="UP000837801"/>
    </source>
</evidence>
<evidence type="ECO:0000256" key="8">
    <source>
        <dbReference type="ARBA" id="ARBA00022967"/>
    </source>
</evidence>
<dbReference type="InterPro" id="IPR044746">
    <property type="entry name" value="ABCC_6TM_D1"/>
</dbReference>
<feature type="domain" description="ABC transporter" evidence="12">
    <location>
        <begin position="1305"/>
        <end position="1552"/>
    </location>
</feature>
<evidence type="ECO:0000256" key="6">
    <source>
        <dbReference type="ARBA" id="ARBA00022741"/>
    </source>
</evidence>
<evidence type="ECO:0000256" key="11">
    <source>
        <dbReference type="SAM" id="Phobius"/>
    </source>
</evidence>
<feature type="transmembrane region" description="Helical" evidence="11">
    <location>
        <begin position="1110"/>
        <end position="1134"/>
    </location>
</feature>
<dbReference type="PROSITE" id="PS50893">
    <property type="entry name" value="ABC_TRANSPORTER_2"/>
    <property type="match status" value="2"/>
</dbReference>
<evidence type="ECO:0000256" key="3">
    <source>
        <dbReference type="ARBA" id="ARBA00022448"/>
    </source>
</evidence>
<dbReference type="Pfam" id="PF00664">
    <property type="entry name" value="ABC_membrane"/>
    <property type="match status" value="2"/>
</dbReference>
<dbReference type="InterPro" id="IPR003439">
    <property type="entry name" value="ABC_transporter-like_ATP-bd"/>
</dbReference>
<reference evidence="14" key="1">
    <citation type="submission" date="2022-03" db="EMBL/GenBank/DDBJ databases">
        <authorList>
            <person name="Legras J.-L."/>
            <person name="Devillers H."/>
            <person name="Grondin C."/>
        </authorList>
    </citation>
    <scope>NUCLEOTIDE SEQUENCE</scope>
    <source>
        <strain evidence="14">CLIB 1423</strain>
    </source>
</reference>
<dbReference type="CDD" id="cd03244">
    <property type="entry name" value="ABCC_MRP_domain2"/>
    <property type="match status" value="1"/>
</dbReference>
<dbReference type="Gene3D" id="1.20.1560.10">
    <property type="entry name" value="ABC transporter type 1, transmembrane domain"/>
    <property type="match status" value="2"/>
</dbReference>
<dbReference type="InterPro" id="IPR050173">
    <property type="entry name" value="ABC_transporter_C-like"/>
</dbReference>
<dbReference type="GO" id="GO:0000329">
    <property type="term" value="C:fungal-type vacuole membrane"/>
    <property type="evidence" value="ECO:0007669"/>
    <property type="project" value="UniProtKB-ARBA"/>
</dbReference>
<evidence type="ECO:0000256" key="9">
    <source>
        <dbReference type="ARBA" id="ARBA00022989"/>
    </source>
</evidence>
<dbReference type="FunFam" id="1.20.1560.10:FF:000013">
    <property type="entry name" value="ABC transporter C family member 2"/>
    <property type="match status" value="1"/>
</dbReference>
<evidence type="ECO:0000256" key="7">
    <source>
        <dbReference type="ARBA" id="ARBA00022840"/>
    </source>
</evidence>
<evidence type="ECO:0000256" key="4">
    <source>
        <dbReference type="ARBA" id="ARBA00022692"/>
    </source>
</evidence>
<proteinExistence type="inferred from homology"/>
<dbReference type="OrthoDB" id="6500128at2759"/>
<feature type="transmembrane region" description="Helical" evidence="11">
    <location>
        <begin position="1209"/>
        <end position="1228"/>
    </location>
</feature>
<evidence type="ECO:0000256" key="10">
    <source>
        <dbReference type="ARBA" id="ARBA00023136"/>
    </source>
</evidence>
<dbReference type="CDD" id="cd03250">
    <property type="entry name" value="ABCC_MRP_domain1"/>
    <property type="match status" value="1"/>
</dbReference>
<evidence type="ECO:0000313" key="14">
    <source>
        <dbReference type="EMBL" id="CAH2355084.1"/>
    </source>
</evidence>
<dbReference type="InterPro" id="IPR044726">
    <property type="entry name" value="ABCC_6TM_D2"/>
</dbReference>
<keyword evidence="9 11" id="KW-1133">Transmembrane helix</keyword>
<dbReference type="PROSITE" id="PS00211">
    <property type="entry name" value="ABC_TRANSPORTER_1"/>
    <property type="match status" value="2"/>
</dbReference>